<evidence type="ECO:0000313" key="3">
    <source>
        <dbReference type="Proteomes" id="UP000295416"/>
    </source>
</evidence>
<organism evidence="2 3">
    <name type="scientific">Scopulibacillus darangshiensis</name>
    <dbReference type="NCBI Taxonomy" id="442528"/>
    <lineage>
        <taxon>Bacteria</taxon>
        <taxon>Bacillati</taxon>
        <taxon>Bacillota</taxon>
        <taxon>Bacilli</taxon>
        <taxon>Bacillales</taxon>
        <taxon>Sporolactobacillaceae</taxon>
        <taxon>Scopulibacillus</taxon>
    </lineage>
</organism>
<dbReference type="Gene3D" id="3.30.450.40">
    <property type="match status" value="1"/>
</dbReference>
<protein>
    <submittedName>
        <fullName evidence="2">GAF domain-containing protein</fullName>
    </submittedName>
</protein>
<dbReference type="PANTHER" id="PTHR33744:SF1">
    <property type="entry name" value="DNA-BINDING TRANSCRIPTIONAL ACTIVATOR ADER"/>
    <property type="match status" value="1"/>
</dbReference>
<feature type="domain" description="GAF" evidence="1">
    <location>
        <begin position="37"/>
        <end position="195"/>
    </location>
</feature>
<proteinExistence type="predicted"/>
<reference evidence="2 3" key="1">
    <citation type="submission" date="2019-03" db="EMBL/GenBank/DDBJ databases">
        <title>Genomic Encyclopedia of Type Strains, Phase IV (KMG-IV): sequencing the most valuable type-strain genomes for metagenomic binning, comparative biology and taxonomic classification.</title>
        <authorList>
            <person name="Goeker M."/>
        </authorList>
    </citation>
    <scope>NUCLEOTIDE SEQUENCE [LARGE SCALE GENOMIC DNA]</scope>
    <source>
        <strain evidence="2 3">DSM 19377</strain>
    </source>
</reference>
<keyword evidence="3" id="KW-1185">Reference proteome</keyword>
<dbReference type="Pfam" id="PF13556">
    <property type="entry name" value="HTH_30"/>
    <property type="match status" value="1"/>
</dbReference>
<dbReference type="InterPro" id="IPR051448">
    <property type="entry name" value="CdaR-like_regulators"/>
</dbReference>
<evidence type="ECO:0000313" key="2">
    <source>
        <dbReference type="EMBL" id="TCP20769.1"/>
    </source>
</evidence>
<dbReference type="Gene3D" id="1.10.10.2840">
    <property type="entry name" value="PucR C-terminal helix-turn-helix domain"/>
    <property type="match status" value="1"/>
</dbReference>
<dbReference type="InterPro" id="IPR042070">
    <property type="entry name" value="PucR_C-HTH_sf"/>
</dbReference>
<evidence type="ECO:0000259" key="1">
    <source>
        <dbReference type="SMART" id="SM00065"/>
    </source>
</evidence>
<dbReference type="InterPro" id="IPR025736">
    <property type="entry name" value="PucR_C-HTH_dom"/>
</dbReference>
<dbReference type="AlphaFoldDB" id="A0A4R2NH44"/>
<name>A0A4R2NH44_9BACL</name>
<dbReference type="RefSeq" id="WP_132747951.1">
    <property type="nucleotide sequence ID" value="NZ_SLXK01000049.1"/>
</dbReference>
<gene>
    <name evidence="2" type="ORF">EV207_1496</name>
</gene>
<dbReference type="InterPro" id="IPR029016">
    <property type="entry name" value="GAF-like_dom_sf"/>
</dbReference>
<sequence>MQNKDSFLQQLKLENQKVQQALMNLIECYKVINSTLELDEVLKKIMYFALNIAHNADAGFIQLYEEHSDKLIIKSYVGFNDNIESLKVSIGESITGKVFRDGNVRLIDTKEKIYESMADTGEENLNCINNSCKHQDIKSILSLPISFGTNRIGVMTLHRYDIKHSISEMDLLLLQSFASQAAIAIHNAKLHTEAQNSLREITSLSKKLKKTNGLLAKKMTIHNHLTRLSIQNKGLDAIIVEMNKQMEKKVFYADYINGKCIPAQKSHIVRSLDDMFFLFTNKSEPAFVSVSDTVQTNCYVYPIRSGSSSFLGCLIVEGSLPLSELDHLIIEQGAPILTLEIMKLRSQTEVMYKKTYEKYQQFLKTKKPQQAAISAKDLGINNHHFLQTALIELDGNVDLHSLENEAFLLLTYLEKKLPLENSLLFSHNNKITFFSSSHNNDCEKHFIDVIKNNISWWNQRFTVKARAGISTGVYYPGEAVENHEKAEKALLHLKKQNNKGVLHYKDIGISRLFLHHHSEEITSYLHETFSLLWTEQDENSELLHTMVMYVQNNRSMTLTAKDLHIHTNTLYNRIKKIEKLVELDFNNYEDYLKMELAVYLYKAFVV</sequence>
<accession>A0A4R2NH44</accession>
<dbReference type="EMBL" id="SLXK01000049">
    <property type="protein sequence ID" value="TCP20769.1"/>
    <property type="molecule type" value="Genomic_DNA"/>
</dbReference>
<dbReference type="InterPro" id="IPR003018">
    <property type="entry name" value="GAF"/>
</dbReference>
<dbReference type="SMART" id="SM00065">
    <property type="entry name" value="GAF"/>
    <property type="match status" value="1"/>
</dbReference>
<dbReference type="SUPFAM" id="SSF55781">
    <property type="entry name" value="GAF domain-like"/>
    <property type="match status" value="1"/>
</dbReference>
<comment type="caution">
    <text evidence="2">The sequence shown here is derived from an EMBL/GenBank/DDBJ whole genome shotgun (WGS) entry which is preliminary data.</text>
</comment>
<dbReference type="PANTHER" id="PTHR33744">
    <property type="entry name" value="CARBOHYDRATE DIACID REGULATOR"/>
    <property type="match status" value="1"/>
</dbReference>
<dbReference type="Pfam" id="PF13185">
    <property type="entry name" value="GAF_2"/>
    <property type="match status" value="1"/>
</dbReference>
<dbReference type="OrthoDB" id="143422at2"/>
<dbReference type="Proteomes" id="UP000295416">
    <property type="component" value="Unassembled WGS sequence"/>
</dbReference>